<protein>
    <recommendedName>
        <fullName evidence="10">Arginine biosynthesis bifunctional protein ArgJ</fullName>
    </recommendedName>
    <domain>
        <recommendedName>
            <fullName evidence="10">Glutamate N-acetyltransferase</fullName>
            <ecNumber evidence="10">2.3.1.35</ecNumber>
        </recommendedName>
        <alternativeName>
            <fullName evidence="10">Ornithine acetyltransferase</fullName>
            <shortName evidence="10">OATase</shortName>
        </alternativeName>
        <alternativeName>
            <fullName evidence="10">Ornithine transacetylase</fullName>
        </alternativeName>
    </domain>
    <domain>
        <recommendedName>
            <fullName evidence="10">Amino-acid acetyltransferase</fullName>
            <ecNumber evidence="10">2.3.1.1</ecNumber>
        </recommendedName>
        <alternativeName>
            <fullName evidence="10">N-acetylglutamate synthase</fullName>
            <shortName evidence="10">AGSase</shortName>
        </alternativeName>
    </domain>
    <component>
        <recommendedName>
            <fullName evidence="10">Arginine biosynthesis bifunctional protein ArgJ alpha chain</fullName>
        </recommendedName>
    </component>
    <component>
        <recommendedName>
            <fullName evidence="10">Arginine biosynthesis bifunctional protein ArgJ beta chain</fullName>
        </recommendedName>
    </component>
</protein>
<name>A0A1U7NNJ8_9FIRM</name>
<dbReference type="GO" id="GO:0006592">
    <property type="term" value="P:ornithine biosynthetic process"/>
    <property type="evidence" value="ECO:0007669"/>
    <property type="project" value="TreeGrafter"/>
</dbReference>
<feature type="binding site" evidence="10">
    <location>
        <position position="269"/>
    </location>
    <ligand>
        <name>substrate</name>
    </ligand>
</feature>
<dbReference type="Pfam" id="PF01960">
    <property type="entry name" value="ArgJ"/>
    <property type="match status" value="1"/>
</dbReference>
<keyword evidence="12" id="KW-1185">Reference proteome</keyword>
<evidence type="ECO:0000256" key="4">
    <source>
        <dbReference type="ARBA" id="ARBA00022605"/>
    </source>
</evidence>
<dbReference type="Gene3D" id="3.10.20.340">
    <property type="entry name" value="ArgJ beta chain, C-terminal domain"/>
    <property type="match status" value="1"/>
</dbReference>
<dbReference type="GO" id="GO:0004358">
    <property type="term" value="F:L-glutamate N-acetyltransferase activity, acting on acetyl-L-ornithine as donor"/>
    <property type="evidence" value="ECO:0007669"/>
    <property type="project" value="UniProtKB-UniRule"/>
</dbReference>
<dbReference type="EC" id="2.3.1.1" evidence="10"/>
<dbReference type="HAMAP" id="MF_01106">
    <property type="entry name" value="ArgJ"/>
    <property type="match status" value="1"/>
</dbReference>
<evidence type="ECO:0000256" key="5">
    <source>
        <dbReference type="ARBA" id="ARBA00022679"/>
    </source>
</evidence>
<proteinExistence type="inferred from homology"/>
<feature type="active site" description="Nucleophile" evidence="10">
    <location>
        <position position="185"/>
    </location>
</feature>
<accession>A0A1U7NNJ8</accession>
<comment type="subcellular location">
    <subcellularLocation>
        <location evidence="10">Cytoplasm</location>
    </subcellularLocation>
</comment>
<dbReference type="FunFam" id="3.10.20.340:FF:000001">
    <property type="entry name" value="Arginine biosynthesis bifunctional protein ArgJ, chloroplastic"/>
    <property type="match status" value="1"/>
</dbReference>
<feature type="binding site" evidence="10">
    <location>
        <position position="395"/>
    </location>
    <ligand>
        <name>substrate</name>
    </ligand>
</feature>
<dbReference type="GO" id="GO:0005737">
    <property type="term" value="C:cytoplasm"/>
    <property type="evidence" value="ECO:0007669"/>
    <property type="project" value="UniProtKB-SubCell"/>
</dbReference>
<evidence type="ECO:0000313" key="11">
    <source>
        <dbReference type="EMBL" id="OLU46911.1"/>
    </source>
</evidence>
<comment type="catalytic activity">
    <reaction evidence="10">
        <text>L-glutamate + acetyl-CoA = N-acetyl-L-glutamate + CoA + H(+)</text>
        <dbReference type="Rhea" id="RHEA:24292"/>
        <dbReference type="ChEBI" id="CHEBI:15378"/>
        <dbReference type="ChEBI" id="CHEBI:29985"/>
        <dbReference type="ChEBI" id="CHEBI:44337"/>
        <dbReference type="ChEBI" id="CHEBI:57287"/>
        <dbReference type="ChEBI" id="CHEBI:57288"/>
        <dbReference type="EC" id="2.3.1.1"/>
    </reaction>
</comment>
<dbReference type="GeneID" id="78275173"/>
<keyword evidence="8 10" id="KW-0012">Acyltransferase</keyword>
<evidence type="ECO:0000256" key="7">
    <source>
        <dbReference type="ARBA" id="ARBA00023268"/>
    </source>
</evidence>
<dbReference type="EC" id="2.3.1.35" evidence="10"/>
<evidence type="ECO:0000256" key="10">
    <source>
        <dbReference type="HAMAP-Rule" id="MF_01106"/>
    </source>
</evidence>
<dbReference type="RefSeq" id="WP_076341058.1">
    <property type="nucleotide sequence ID" value="NZ_CAMRDH010000047.1"/>
</dbReference>
<dbReference type="OrthoDB" id="9804242at2"/>
<comment type="similarity">
    <text evidence="1 10">Belongs to the ArgJ family.</text>
</comment>
<keyword evidence="6 10" id="KW-0068">Autocatalytic cleavage</keyword>
<dbReference type="EMBL" id="MPKA01000057">
    <property type="protein sequence ID" value="OLU46911.1"/>
    <property type="molecule type" value="Genomic_DNA"/>
</dbReference>
<feature type="chain" id="PRO_5023570419" description="Arginine biosynthesis bifunctional protein ArgJ alpha chain" evidence="10">
    <location>
        <begin position="1"/>
        <end position="184"/>
    </location>
</feature>
<organism evidence="11 12">
    <name type="scientific">Dubosiella newyorkensis</name>
    <dbReference type="NCBI Taxonomy" id="1862672"/>
    <lineage>
        <taxon>Bacteria</taxon>
        <taxon>Bacillati</taxon>
        <taxon>Bacillota</taxon>
        <taxon>Erysipelotrichia</taxon>
        <taxon>Erysipelotrichales</taxon>
        <taxon>Erysipelotrichaceae</taxon>
        <taxon>Dubosiella</taxon>
    </lineage>
</organism>
<comment type="pathway">
    <text evidence="10">Amino-acid biosynthesis; L-arginine biosynthesis; L-ornithine and N-acetyl-L-glutamate from L-glutamate and N(2)-acetyl-L-ornithine (cyclic): step 1/1.</text>
</comment>
<dbReference type="PANTHER" id="PTHR23100">
    <property type="entry name" value="ARGININE BIOSYNTHESIS BIFUNCTIONAL PROTEIN ARGJ"/>
    <property type="match status" value="1"/>
</dbReference>
<sequence length="400" mass="43259">MEMEGIKLPKGFYYGSCLCHIKESSQKEDVALIVSNTMCDVGIVYTKNIVKADPLLLNQQTLQDGKAQAIIVNSGNANACAKNGMENAIKEQQAAACLLDLKPQDVIVASTGVIGAELPVEKIEKGLDQIHLNDSESAFEKAAIAIMTTDTKMKIAQASLQIGQQTVRIAGMCKGSGMIHPNMGTMLAFICTDAKIESSVLQKLVQKLTKKTFNRISVDGDTSTNDMCIVLANGQAMYDTIQEEEESLFEEALFTVMKSLAIQIASDGEGASRLLEIMVTHAKNEKQAEQLAMSVCSSSLFKAAMFGKDANWGRILCAMGYSGAVFDVNGVTVSFSSKEGEICVCQKGKGVSFDEEKATKILSADRVQVHIDLQEGNAEATCWGCDLTYDYVKINGDYRT</sequence>
<keyword evidence="4 10" id="KW-0028">Amino-acid biosynthesis</keyword>
<dbReference type="InterPro" id="IPR016117">
    <property type="entry name" value="ArgJ-like_dom_sf"/>
</dbReference>
<evidence type="ECO:0000313" key="12">
    <source>
        <dbReference type="Proteomes" id="UP000186705"/>
    </source>
</evidence>
<dbReference type="UniPathway" id="UPA00068">
    <property type="reaction ID" value="UER00106"/>
</dbReference>
<evidence type="ECO:0000256" key="9">
    <source>
        <dbReference type="ARBA" id="ARBA00049439"/>
    </source>
</evidence>
<dbReference type="NCBIfam" id="NF003802">
    <property type="entry name" value="PRK05388.1"/>
    <property type="match status" value="1"/>
</dbReference>
<feature type="binding site" evidence="10">
    <location>
        <position position="185"/>
    </location>
    <ligand>
        <name>substrate</name>
    </ligand>
</feature>
<feature type="site" description="Cleavage; by autolysis" evidence="10">
    <location>
        <begin position="184"/>
        <end position="185"/>
    </location>
</feature>
<comment type="function">
    <text evidence="10">Catalyzes two activities which are involved in the cyclic version of arginine biosynthesis: the synthesis of N-acetylglutamate from glutamate and acetyl-CoA as the acetyl donor, and of ornithine by transacetylation between N(2)-acetylornithine and glutamate.</text>
</comment>
<dbReference type="GO" id="GO:0004042">
    <property type="term" value="F:L-glutamate N-acetyltransferase activity"/>
    <property type="evidence" value="ECO:0007669"/>
    <property type="project" value="UniProtKB-UniRule"/>
</dbReference>
<evidence type="ECO:0000256" key="2">
    <source>
        <dbReference type="ARBA" id="ARBA00011475"/>
    </source>
</evidence>
<comment type="catalytic activity">
    <reaction evidence="9 10">
        <text>N(2)-acetyl-L-ornithine + L-glutamate = N-acetyl-L-glutamate + L-ornithine</text>
        <dbReference type="Rhea" id="RHEA:15349"/>
        <dbReference type="ChEBI" id="CHEBI:29985"/>
        <dbReference type="ChEBI" id="CHEBI:44337"/>
        <dbReference type="ChEBI" id="CHEBI:46911"/>
        <dbReference type="ChEBI" id="CHEBI:57805"/>
        <dbReference type="EC" id="2.3.1.35"/>
    </reaction>
</comment>
<feature type="binding site" evidence="10">
    <location>
        <position position="148"/>
    </location>
    <ligand>
        <name>substrate</name>
    </ligand>
</feature>
<feature type="binding site" evidence="10">
    <location>
        <position position="400"/>
    </location>
    <ligand>
        <name>substrate</name>
    </ligand>
</feature>
<dbReference type="NCBIfam" id="TIGR00120">
    <property type="entry name" value="ArgJ"/>
    <property type="match status" value="1"/>
</dbReference>
<evidence type="ECO:0000256" key="3">
    <source>
        <dbReference type="ARBA" id="ARBA00022571"/>
    </source>
</evidence>
<evidence type="ECO:0000256" key="6">
    <source>
        <dbReference type="ARBA" id="ARBA00022813"/>
    </source>
</evidence>
<dbReference type="AlphaFoldDB" id="A0A1U7NNJ8"/>
<dbReference type="CDD" id="cd02152">
    <property type="entry name" value="OAT"/>
    <property type="match status" value="1"/>
</dbReference>
<reference evidence="11 12" key="1">
    <citation type="submission" date="2016-11" db="EMBL/GenBank/DDBJ databases">
        <title>Description of two novel members of the family Erysipelotrichaceae: Ileibacterium lipovorans gen. nov., sp. nov. and Dubosiella newyorkensis, gen. nov., sp. nov.</title>
        <authorList>
            <person name="Cox L.M."/>
            <person name="Sohn J."/>
            <person name="Tyrrell K.L."/>
            <person name="Citron D.M."/>
            <person name="Lawson P.A."/>
            <person name="Patel N.B."/>
            <person name="Iizumi T."/>
            <person name="Perez-Perez G.I."/>
            <person name="Goldstein E.J."/>
            <person name="Blaser M.J."/>
        </authorList>
    </citation>
    <scope>NUCLEOTIDE SEQUENCE [LARGE SCALE GENOMIC DNA]</scope>
    <source>
        <strain evidence="11 12">NYU-BL-A4</strain>
    </source>
</reference>
<dbReference type="SUPFAM" id="SSF56266">
    <property type="entry name" value="DmpA/ArgJ-like"/>
    <property type="match status" value="1"/>
</dbReference>
<dbReference type="FunFam" id="3.60.70.12:FF:000001">
    <property type="entry name" value="Arginine biosynthesis bifunctional protein ArgJ, chloroplastic"/>
    <property type="match status" value="1"/>
</dbReference>
<gene>
    <name evidence="10" type="primary">argJ</name>
    <name evidence="11" type="ORF">BO225_04315</name>
</gene>
<dbReference type="InterPro" id="IPR002813">
    <property type="entry name" value="Arg_biosynth_ArgJ"/>
</dbReference>
<feature type="site" description="Involved in the stabilization of negative charge on the oxyanion by the formation of the oxyanion hole" evidence="10">
    <location>
        <position position="111"/>
    </location>
</feature>
<dbReference type="Gene3D" id="3.60.70.12">
    <property type="entry name" value="L-amino peptidase D-ALA esterase/amidase"/>
    <property type="match status" value="1"/>
</dbReference>
<evidence type="ECO:0000256" key="1">
    <source>
        <dbReference type="ARBA" id="ARBA00006774"/>
    </source>
</evidence>
<feature type="binding site" evidence="10">
    <location>
        <position position="174"/>
    </location>
    <ligand>
        <name>substrate</name>
    </ligand>
</feature>
<dbReference type="InterPro" id="IPR042195">
    <property type="entry name" value="ArgJ_beta_C"/>
</dbReference>
<keyword evidence="10" id="KW-0963">Cytoplasm</keyword>
<keyword evidence="5 10" id="KW-0808">Transferase</keyword>
<dbReference type="PANTHER" id="PTHR23100:SF0">
    <property type="entry name" value="ARGININE BIOSYNTHESIS BIFUNCTIONAL PROTEIN ARGJ, MITOCHONDRIAL"/>
    <property type="match status" value="1"/>
</dbReference>
<feature type="chain" id="PRO_5023570418" description="Arginine biosynthesis bifunctional protein ArgJ beta chain" evidence="10">
    <location>
        <begin position="185"/>
        <end position="400"/>
    </location>
</feature>
<comment type="caution">
    <text evidence="11">The sequence shown here is derived from an EMBL/GenBank/DDBJ whole genome shotgun (WGS) entry which is preliminary data.</text>
</comment>
<feature type="site" description="Involved in the stabilization of negative charge on the oxyanion by the formation of the oxyanion hole" evidence="10">
    <location>
        <position position="112"/>
    </location>
</feature>
<keyword evidence="7 10" id="KW-0511">Multifunctional enzyme</keyword>
<evidence type="ECO:0000256" key="8">
    <source>
        <dbReference type="ARBA" id="ARBA00023315"/>
    </source>
</evidence>
<keyword evidence="3 10" id="KW-0055">Arginine biosynthesis</keyword>
<dbReference type="STRING" id="1862672.BO225_04315"/>
<comment type="pathway">
    <text evidence="10">Amino-acid biosynthesis; L-arginine biosynthesis; N(2)-acetyl-L-ornithine from L-glutamate: step 1/4.</text>
</comment>
<comment type="subunit">
    <text evidence="2 10">Heterotetramer of two alpha and two beta chains.</text>
</comment>
<dbReference type="GO" id="GO:0006526">
    <property type="term" value="P:L-arginine biosynthetic process"/>
    <property type="evidence" value="ECO:0007669"/>
    <property type="project" value="UniProtKB-UniRule"/>
</dbReference>
<dbReference type="Proteomes" id="UP000186705">
    <property type="component" value="Unassembled WGS sequence"/>
</dbReference>